<dbReference type="GO" id="GO:0030089">
    <property type="term" value="C:phycobilisome"/>
    <property type="evidence" value="ECO:0007669"/>
    <property type="project" value="InterPro"/>
</dbReference>
<organism evidence="1 2">
    <name type="scientific">Tumidithrix elongata BACA0141</name>
    <dbReference type="NCBI Taxonomy" id="2716417"/>
    <lineage>
        <taxon>Bacteria</taxon>
        <taxon>Bacillati</taxon>
        <taxon>Cyanobacteriota</taxon>
        <taxon>Cyanophyceae</taxon>
        <taxon>Pseudanabaenales</taxon>
        <taxon>Pseudanabaenaceae</taxon>
        <taxon>Tumidithrix</taxon>
        <taxon>Tumidithrix elongata</taxon>
    </lineage>
</organism>
<sequence length="369" mass="41390">MTTSSDEPFAKQNLALDIDSPTNSLAQIWAKKYVQDLLVDPATEEVPSDTSNLEVVLSSQGRAATVEKLQQALRFTSAQAWAKTEELLAQQVQRHRINPELIDPWQIAVDSRFLFEKALGVYTEQAPTRAVSLMLGTVHTSTSLESATELPAPSRLSVAIAQDVGKIRHKYTSVDPRIIGFVSMQFHYSGQLLLDLLSPVERAVVASYFKVIDDHLYMPLQRSYEAAANQSDFNSAALLAVRQLLPISSEIAKAVCDKVAAMYPTYRCYSGELSSAAIKISSLRDTEMFQVYLCLCVLEGNYASLQQELFPLCVMLYPPLQVSWELIRNMLRLVGQEISDRLSEEHIKEFRPYIRALWEMFSNDVVSQA</sequence>
<evidence type="ECO:0000313" key="2">
    <source>
        <dbReference type="Proteomes" id="UP001333818"/>
    </source>
</evidence>
<dbReference type="GO" id="GO:0015979">
    <property type="term" value="P:photosynthesis"/>
    <property type="evidence" value="ECO:0007669"/>
    <property type="project" value="InterPro"/>
</dbReference>
<proteinExistence type="predicted"/>
<dbReference type="Gene3D" id="1.10.490.20">
    <property type="entry name" value="Phycocyanins"/>
    <property type="match status" value="1"/>
</dbReference>
<dbReference type="RefSeq" id="WP_330484239.1">
    <property type="nucleotide sequence ID" value="NZ_JAZBJZ010000053.1"/>
</dbReference>
<keyword evidence="2" id="KW-1185">Reference proteome</keyword>
<protein>
    <submittedName>
        <fullName evidence="1">Uncharacterized protein</fullName>
    </submittedName>
</protein>
<evidence type="ECO:0000313" key="1">
    <source>
        <dbReference type="EMBL" id="MEE3717808.1"/>
    </source>
</evidence>
<dbReference type="Proteomes" id="UP001333818">
    <property type="component" value="Unassembled WGS sequence"/>
</dbReference>
<dbReference type="EMBL" id="JAZBJZ010000053">
    <property type="protein sequence ID" value="MEE3717808.1"/>
    <property type="molecule type" value="Genomic_DNA"/>
</dbReference>
<reference evidence="1" key="1">
    <citation type="submission" date="2024-01" db="EMBL/GenBank/DDBJ databases">
        <title>Bank of Algae and Cyanobacteria of the Azores (BACA) strain genomes.</title>
        <authorList>
            <person name="Luz R."/>
            <person name="Cordeiro R."/>
            <person name="Fonseca A."/>
            <person name="Goncalves V."/>
        </authorList>
    </citation>
    <scope>NUCLEOTIDE SEQUENCE</scope>
    <source>
        <strain evidence="1">BACA0141</strain>
    </source>
</reference>
<dbReference type="InterPro" id="IPR038719">
    <property type="entry name" value="Phycobilisome_asu/bsu_sf"/>
</dbReference>
<dbReference type="Pfam" id="PF00502">
    <property type="entry name" value="Phycobilisome"/>
    <property type="match status" value="1"/>
</dbReference>
<dbReference type="InterPro" id="IPR012128">
    <property type="entry name" value="Phycobilisome_asu/bsu"/>
</dbReference>
<dbReference type="AlphaFoldDB" id="A0AAW9Q4P3"/>
<comment type="caution">
    <text evidence="1">The sequence shown here is derived from an EMBL/GenBank/DDBJ whole genome shotgun (WGS) entry which is preliminary data.</text>
</comment>
<name>A0AAW9Q4P3_9CYAN</name>
<gene>
    <name evidence="1" type="ORF">V2H45_13785</name>
</gene>
<accession>A0AAW9Q4P3</accession>